<dbReference type="InterPro" id="IPR001810">
    <property type="entry name" value="F-box_dom"/>
</dbReference>
<protein>
    <recommendedName>
        <fullName evidence="2">F-box domain-containing protein</fullName>
    </recommendedName>
</protein>
<dbReference type="RefSeq" id="XP_004341945.1">
    <property type="nucleotide sequence ID" value="XM_004341897.1"/>
</dbReference>
<keyword evidence="4" id="KW-1185">Reference proteome</keyword>
<dbReference type="SUPFAM" id="SSF81383">
    <property type="entry name" value="F-box domain"/>
    <property type="match status" value="1"/>
</dbReference>
<evidence type="ECO:0000256" key="1">
    <source>
        <dbReference type="SAM" id="MobiDB-lite"/>
    </source>
</evidence>
<feature type="region of interest" description="Disordered" evidence="1">
    <location>
        <begin position="1"/>
        <end position="25"/>
    </location>
</feature>
<feature type="region of interest" description="Disordered" evidence="1">
    <location>
        <begin position="206"/>
        <end position="237"/>
    </location>
</feature>
<dbReference type="VEuPathDB" id="AmoebaDB:ACA1_133580"/>
<evidence type="ECO:0000313" key="3">
    <source>
        <dbReference type="EMBL" id="ELR19845.1"/>
    </source>
</evidence>
<dbReference type="EMBL" id="KB007930">
    <property type="protein sequence ID" value="ELR19845.1"/>
    <property type="molecule type" value="Genomic_DNA"/>
</dbReference>
<dbReference type="Proteomes" id="UP000011083">
    <property type="component" value="Unassembled WGS sequence"/>
</dbReference>
<name>L8H3Q6_ACACF</name>
<dbReference type="Pfam" id="PF00646">
    <property type="entry name" value="F-box"/>
    <property type="match status" value="1"/>
</dbReference>
<reference evidence="3 4" key="1">
    <citation type="journal article" date="2013" name="Genome Biol.">
        <title>Genome of Acanthamoeba castellanii highlights extensive lateral gene transfer and early evolution of tyrosine kinase signaling.</title>
        <authorList>
            <person name="Clarke M."/>
            <person name="Lohan A.J."/>
            <person name="Liu B."/>
            <person name="Lagkouvardos I."/>
            <person name="Roy S."/>
            <person name="Zafar N."/>
            <person name="Bertelli C."/>
            <person name="Schilde C."/>
            <person name="Kianianmomeni A."/>
            <person name="Burglin T.R."/>
            <person name="Frech C."/>
            <person name="Turcotte B."/>
            <person name="Kopec K.O."/>
            <person name="Synnott J.M."/>
            <person name="Choo C."/>
            <person name="Paponov I."/>
            <person name="Finkler A."/>
            <person name="Soon Heng Tan C."/>
            <person name="Hutchins A.P."/>
            <person name="Weinmeier T."/>
            <person name="Rattei T."/>
            <person name="Chu J.S."/>
            <person name="Gimenez G."/>
            <person name="Irimia M."/>
            <person name="Rigden D.J."/>
            <person name="Fitzpatrick D.A."/>
            <person name="Lorenzo-Morales J."/>
            <person name="Bateman A."/>
            <person name="Chiu C.H."/>
            <person name="Tang P."/>
            <person name="Hegemann P."/>
            <person name="Fromm H."/>
            <person name="Raoult D."/>
            <person name="Greub G."/>
            <person name="Miranda-Saavedra D."/>
            <person name="Chen N."/>
            <person name="Nash P."/>
            <person name="Ginger M.L."/>
            <person name="Horn M."/>
            <person name="Schaap P."/>
            <person name="Caler L."/>
            <person name="Loftus B."/>
        </authorList>
    </citation>
    <scope>NUCLEOTIDE SEQUENCE [LARGE SCALE GENOMIC DNA]</scope>
    <source>
        <strain evidence="3 4">Neff</strain>
    </source>
</reference>
<dbReference type="CDD" id="cd09917">
    <property type="entry name" value="F-box_SF"/>
    <property type="match status" value="1"/>
</dbReference>
<evidence type="ECO:0000313" key="4">
    <source>
        <dbReference type="Proteomes" id="UP000011083"/>
    </source>
</evidence>
<sequence>MGGKGSKGKDEAGSGSRGPRLLTELDPGAEVEVVSQLSALALLKQELAQLQAAAEEVQADPSTNKKSKKKKNPSLPASGQQQRLATLSRYIGTWADVARKLEDKVPSAAQQESSHFARMPPELVCEVLSFLDYESLLAFGQTSVWSYGAVHHSSGALVSAKLVDHVHAARGPGLAHLLGPLPLEAPPTAARRIAYSSASSASSLSASVSDVSSGSDDEDGGDAAAAKGGEPQAAETPSRAAIAARLLVVPALRDKGAWLTPRDAEMFEDVFEPRVSQNMKAFASVRTFRIPTALYAFRGGVGAAIAEGLANVEVQLASNRNVCLNSDAWTHRPLRFGPELVPISSIEQFDEMFQSLREVRWRSTELVALNLPSAGDALKAVARLAGSHELLMWKDTQFKARTTFVGSGLGGHRFLVVGGGQATVVQWEYYSNFCGGPYATYSCGMG</sequence>
<accession>L8H3Q6</accession>
<evidence type="ECO:0000259" key="2">
    <source>
        <dbReference type="Pfam" id="PF00646"/>
    </source>
</evidence>
<feature type="domain" description="F-box" evidence="2">
    <location>
        <begin position="118"/>
        <end position="143"/>
    </location>
</feature>
<dbReference type="InterPro" id="IPR036047">
    <property type="entry name" value="F-box-like_dom_sf"/>
</dbReference>
<dbReference type="KEGG" id="acan:ACA1_133580"/>
<organism evidence="3 4">
    <name type="scientific">Acanthamoeba castellanii (strain ATCC 30010 / Neff)</name>
    <dbReference type="NCBI Taxonomy" id="1257118"/>
    <lineage>
        <taxon>Eukaryota</taxon>
        <taxon>Amoebozoa</taxon>
        <taxon>Discosea</taxon>
        <taxon>Longamoebia</taxon>
        <taxon>Centramoebida</taxon>
        <taxon>Acanthamoebidae</taxon>
        <taxon>Acanthamoeba</taxon>
    </lineage>
</organism>
<dbReference type="GeneID" id="14920677"/>
<proteinExistence type="predicted"/>
<dbReference type="AlphaFoldDB" id="L8H3Q6"/>
<feature type="region of interest" description="Disordered" evidence="1">
    <location>
        <begin position="53"/>
        <end position="82"/>
    </location>
</feature>
<feature type="compositionally biased region" description="Low complexity" evidence="1">
    <location>
        <begin position="222"/>
        <end position="235"/>
    </location>
</feature>
<gene>
    <name evidence="3" type="ORF">ACA1_133580</name>
</gene>